<reference evidence="2" key="1">
    <citation type="journal article" date="2023" name="Mol. Phylogenet. Evol.">
        <title>Genome-scale phylogeny and comparative genomics of the fungal order Sordariales.</title>
        <authorList>
            <person name="Hensen N."/>
            <person name="Bonometti L."/>
            <person name="Westerberg I."/>
            <person name="Brannstrom I.O."/>
            <person name="Guillou S."/>
            <person name="Cros-Aarteil S."/>
            <person name="Calhoun S."/>
            <person name="Haridas S."/>
            <person name="Kuo A."/>
            <person name="Mondo S."/>
            <person name="Pangilinan J."/>
            <person name="Riley R."/>
            <person name="LaButti K."/>
            <person name="Andreopoulos B."/>
            <person name="Lipzen A."/>
            <person name="Chen C."/>
            <person name="Yan M."/>
            <person name="Daum C."/>
            <person name="Ng V."/>
            <person name="Clum A."/>
            <person name="Steindorff A."/>
            <person name="Ohm R.A."/>
            <person name="Martin F."/>
            <person name="Silar P."/>
            <person name="Natvig D.O."/>
            <person name="Lalanne C."/>
            <person name="Gautier V."/>
            <person name="Ament-Velasquez S.L."/>
            <person name="Kruys A."/>
            <person name="Hutchinson M.I."/>
            <person name="Powell A.J."/>
            <person name="Barry K."/>
            <person name="Miller A.N."/>
            <person name="Grigoriev I.V."/>
            <person name="Debuchy R."/>
            <person name="Gladieux P."/>
            <person name="Hiltunen Thoren M."/>
            <person name="Johannesson H."/>
        </authorList>
    </citation>
    <scope>NUCLEOTIDE SEQUENCE</scope>
    <source>
        <strain evidence="2">CBS 315.58</strain>
    </source>
</reference>
<dbReference type="InterPro" id="IPR011009">
    <property type="entry name" value="Kinase-like_dom_sf"/>
</dbReference>
<comment type="caution">
    <text evidence="2">The sequence shown here is derived from an EMBL/GenBank/DDBJ whole genome shotgun (WGS) entry which is preliminary data.</text>
</comment>
<dbReference type="EMBL" id="MU863953">
    <property type="protein sequence ID" value="KAK4197953.1"/>
    <property type="molecule type" value="Genomic_DNA"/>
</dbReference>
<keyword evidence="3" id="KW-1185">Reference proteome</keyword>
<name>A0AAN6XD64_9PEZI</name>
<dbReference type="Proteomes" id="UP001303160">
    <property type="component" value="Unassembled WGS sequence"/>
</dbReference>
<gene>
    <name evidence="2" type="ORF">QBC40DRAFT_230919</name>
</gene>
<proteinExistence type="predicted"/>
<evidence type="ECO:0000256" key="1">
    <source>
        <dbReference type="SAM" id="MobiDB-lite"/>
    </source>
</evidence>
<reference evidence="2" key="2">
    <citation type="submission" date="2023-05" db="EMBL/GenBank/DDBJ databases">
        <authorList>
            <consortium name="Lawrence Berkeley National Laboratory"/>
            <person name="Steindorff A."/>
            <person name="Hensen N."/>
            <person name="Bonometti L."/>
            <person name="Westerberg I."/>
            <person name="Brannstrom I.O."/>
            <person name="Guillou S."/>
            <person name="Cros-Aarteil S."/>
            <person name="Calhoun S."/>
            <person name="Haridas S."/>
            <person name="Kuo A."/>
            <person name="Mondo S."/>
            <person name="Pangilinan J."/>
            <person name="Riley R."/>
            <person name="Labutti K."/>
            <person name="Andreopoulos B."/>
            <person name="Lipzen A."/>
            <person name="Chen C."/>
            <person name="Yanf M."/>
            <person name="Daum C."/>
            <person name="Ng V."/>
            <person name="Clum A."/>
            <person name="Ohm R."/>
            <person name="Martin F."/>
            <person name="Silar P."/>
            <person name="Natvig D."/>
            <person name="Lalanne C."/>
            <person name="Gautier V."/>
            <person name="Ament-Velasquez S.L."/>
            <person name="Kruys A."/>
            <person name="Hutchinson M.I."/>
            <person name="Powell A.J."/>
            <person name="Barry K."/>
            <person name="Miller A.N."/>
            <person name="Grigoriev I.V."/>
            <person name="Debuchy R."/>
            <person name="Gladieux P."/>
            <person name="Thoren M.H."/>
            <person name="Johannesson H."/>
        </authorList>
    </citation>
    <scope>NUCLEOTIDE SEQUENCE</scope>
    <source>
        <strain evidence="2">CBS 315.58</strain>
    </source>
</reference>
<dbReference type="AlphaFoldDB" id="A0AAN6XD64"/>
<evidence type="ECO:0000313" key="2">
    <source>
        <dbReference type="EMBL" id="KAK4197953.1"/>
    </source>
</evidence>
<protein>
    <recommendedName>
        <fullName evidence="4">Protein kinase domain-containing protein</fullName>
    </recommendedName>
</protein>
<evidence type="ECO:0008006" key="4">
    <source>
        <dbReference type="Google" id="ProtNLM"/>
    </source>
</evidence>
<accession>A0AAN6XD64</accession>
<feature type="region of interest" description="Disordered" evidence="1">
    <location>
        <begin position="1"/>
        <end position="25"/>
    </location>
</feature>
<evidence type="ECO:0000313" key="3">
    <source>
        <dbReference type="Proteomes" id="UP001303160"/>
    </source>
</evidence>
<organism evidence="2 3">
    <name type="scientific">Triangularia verruculosa</name>
    <dbReference type="NCBI Taxonomy" id="2587418"/>
    <lineage>
        <taxon>Eukaryota</taxon>
        <taxon>Fungi</taxon>
        <taxon>Dikarya</taxon>
        <taxon>Ascomycota</taxon>
        <taxon>Pezizomycotina</taxon>
        <taxon>Sordariomycetes</taxon>
        <taxon>Sordariomycetidae</taxon>
        <taxon>Sordariales</taxon>
        <taxon>Podosporaceae</taxon>
        <taxon>Triangularia</taxon>
    </lineage>
</organism>
<dbReference type="SUPFAM" id="SSF56112">
    <property type="entry name" value="Protein kinase-like (PK-like)"/>
    <property type="match status" value="1"/>
</dbReference>
<feature type="region of interest" description="Disordered" evidence="1">
    <location>
        <begin position="301"/>
        <end position="325"/>
    </location>
</feature>
<feature type="compositionally biased region" description="Low complexity" evidence="1">
    <location>
        <begin position="1"/>
        <end position="11"/>
    </location>
</feature>
<feature type="compositionally biased region" description="Acidic residues" evidence="1">
    <location>
        <begin position="301"/>
        <end position="316"/>
    </location>
</feature>
<sequence>MSTKSGSSSSGGAQGPPKYTRFPYQPQTEHNLNVTWSNHDDIHLGSSAITITRRCTGGTLSPVVEIDFPGAASGNKTAAILKLFDRRHPPTFRDGVTGLRPHRLEDDLAWEDFVRQDKLDPFMDEISRSLKENVPWSPDYELSDEEPQSQESLGRYEAGLYRTAMEYFECETRTYEQLKDLQGICIPRLYAHVFLDAPTIDPALAGRPEFRIYGILIEPIRGFVLSKLPNLPDEEAPPRDLWRNIVQDAVHSANGINKRGVVMHDCRAGNVLVEVNTNRVVLQDFAQCSFRDELEAQFAEEEAAGDDDNGENGEEGNQDKLSDGMPRSYEEYVRSKGNPFAIGLPLTNKILRKTGVNLRDKIRYFRLEEEADNSKIIWG</sequence>